<evidence type="ECO:0000256" key="5">
    <source>
        <dbReference type="ARBA" id="ARBA00022516"/>
    </source>
</evidence>
<dbReference type="SUPFAM" id="SSF52777">
    <property type="entry name" value="CoA-dependent acyltransferases"/>
    <property type="match status" value="1"/>
</dbReference>
<dbReference type="GO" id="GO:0051701">
    <property type="term" value="P:biological process involved in interaction with host"/>
    <property type="evidence" value="ECO:0007669"/>
    <property type="project" value="TreeGrafter"/>
</dbReference>
<dbReference type="AlphaFoldDB" id="A0A542ZBE8"/>
<evidence type="ECO:0000259" key="13">
    <source>
        <dbReference type="Pfam" id="PF03007"/>
    </source>
</evidence>
<dbReference type="EC" id="2.3.1.20" evidence="4 11"/>
<gene>
    <name evidence="15" type="ORF">FB460_1495</name>
</gene>
<evidence type="ECO:0000256" key="4">
    <source>
        <dbReference type="ARBA" id="ARBA00013244"/>
    </source>
</evidence>
<dbReference type="Pfam" id="PF06974">
    <property type="entry name" value="WS_DGAT_C"/>
    <property type="match status" value="1"/>
</dbReference>
<dbReference type="GO" id="GO:0006071">
    <property type="term" value="P:glycerol metabolic process"/>
    <property type="evidence" value="ECO:0007669"/>
    <property type="project" value="UniProtKB-KW"/>
</dbReference>
<feature type="compositionally biased region" description="Acidic residues" evidence="12">
    <location>
        <begin position="164"/>
        <end position="184"/>
    </location>
</feature>
<dbReference type="EMBL" id="VFOR01000002">
    <property type="protein sequence ID" value="TQL57658.1"/>
    <property type="molecule type" value="Genomic_DNA"/>
</dbReference>
<dbReference type="InterPro" id="IPR009721">
    <property type="entry name" value="O-acyltransferase_WSD1_C"/>
</dbReference>
<evidence type="ECO:0000259" key="14">
    <source>
        <dbReference type="Pfam" id="PF06974"/>
    </source>
</evidence>
<dbReference type="GO" id="GO:0005886">
    <property type="term" value="C:plasma membrane"/>
    <property type="evidence" value="ECO:0007669"/>
    <property type="project" value="TreeGrafter"/>
</dbReference>
<dbReference type="GO" id="GO:0004144">
    <property type="term" value="F:diacylglycerol O-acyltransferase activity"/>
    <property type="evidence" value="ECO:0007669"/>
    <property type="project" value="UniProtKB-EC"/>
</dbReference>
<evidence type="ECO:0000256" key="2">
    <source>
        <dbReference type="ARBA" id="ARBA00005189"/>
    </source>
</evidence>
<dbReference type="Pfam" id="PF03007">
    <property type="entry name" value="WS_DGAT_cat"/>
    <property type="match status" value="1"/>
</dbReference>
<accession>A0A542ZBE8</accession>
<dbReference type="UniPathway" id="UPA00282"/>
<evidence type="ECO:0000256" key="1">
    <source>
        <dbReference type="ARBA" id="ARBA00004771"/>
    </source>
</evidence>
<evidence type="ECO:0000256" key="7">
    <source>
        <dbReference type="ARBA" id="ARBA00022798"/>
    </source>
</evidence>
<dbReference type="PANTHER" id="PTHR31650">
    <property type="entry name" value="O-ACYLTRANSFERASE (WSD1-LIKE) FAMILY PROTEIN"/>
    <property type="match status" value="1"/>
</dbReference>
<dbReference type="GO" id="GO:0001666">
    <property type="term" value="P:response to hypoxia"/>
    <property type="evidence" value="ECO:0007669"/>
    <property type="project" value="TreeGrafter"/>
</dbReference>
<dbReference type="Proteomes" id="UP000316196">
    <property type="component" value="Unassembled WGS sequence"/>
</dbReference>
<keyword evidence="5 11" id="KW-0444">Lipid biosynthesis</keyword>
<evidence type="ECO:0000313" key="15">
    <source>
        <dbReference type="EMBL" id="TQL57658.1"/>
    </source>
</evidence>
<evidence type="ECO:0000256" key="9">
    <source>
        <dbReference type="ARBA" id="ARBA00023315"/>
    </source>
</evidence>
<protein>
    <recommendedName>
        <fullName evidence="4 11">Diacylglycerol O-acyltransferase</fullName>
        <ecNumber evidence="4 11">2.3.1.20</ecNumber>
    </recommendedName>
</protein>
<comment type="pathway">
    <text evidence="1 11">Glycerolipid metabolism; triacylglycerol biosynthesis.</text>
</comment>
<dbReference type="RefSeq" id="WP_170209995.1">
    <property type="nucleotide sequence ID" value="NZ_BAAAMD010000003.1"/>
</dbReference>
<name>A0A542ZBE8_9ACTN</name>
<evidence type="ECO:0000256" key="3">
    <source>
        <dbReference type="ARBA" id="ARBA00009587"/>
    </source>
</evidence>
<keyword evidence="6 11" id="KW-0808">Transferase</keyword>
<keyword evidence="9 11" id="KW-0012">Acyltransferase</keyword>
<dbReference type="PANTHER" id="PTHR31650:SF1">
    <property type="entry name" value="WAX ESTER SYNTHASE_DIACYLGLYCEROL ACYLTRANSFERASE 4-RELATED"/>
    <property type="match status" value="1"/>
</dbReference>
<feature type="domain" description="O-acyltransferase WSD1-like N-terminal" evidence="13">
    <location>
        <begin position="5"/>
        <end position="291"/>
    </location>
</feature>
<evidence type="ECO:0000313" key="16">
    <source>
        <dbReference type="Proteomes" id="UP000316196"/>
    </source>
</evidence>
<sequence length="484" mass="52042">MPQRLTASEAALLAAESRRTPQHVSSVDIFTGDDIDVDAIAALIEERLAYVPRYRLRVREVPGGLAAPVWVEDADFDPAFHIRHSALPRPGTARQLDEFVARVTARQLDLDRPLWECYIVEGLQPDPDTGQQRCALITKTHPCLVDGIDAVELCQVLLDDIVDDDDADDDETDDSSWGSEDEPFEPLPEPRMVDLVFDAVREGLSGPGPALAVGRRSLSSAVTTALAAGEAFVAGGSMGGWAGTALRGNRGPLGTPFGGVPSEQRRFARTVLQLDDLRALRGASYTINDVILTVIAGGLRAWLAAQDVRARELLALVPMSVVDTDGEPSALGSHVSPHLISLPLFEPNPLMRMRQISHGTRAHTDTGRAVSAHSIRDIAGFAPMTLHTLAVRASHELVLRPHHLLVTNAPGPQHGIALDGVTMTASHPVLPVEPGRLLSIGVTSYDGKMFVGVNADRDQVRDPELLVSCIDEAVGELQAAWEDG</sequence>
<dbReference type="InterPro" id="IPR045034">
    <property type="entry name" value="O-acyltransferase_WSD1-like"/>
</dbReference>
<keyword evidence="7 11" id="KW-0319">Glycerol metabolism</keyword>
<dbReference type="GO" id="GO:0019432">
    <property type="term" value="P:triglyceride biosynthetic process"/>
    <property type="evidence" value="ECO:0007669"/>
    <property type="project" value="UniProtKB-UniPathway"/>
</dbReference>
<comment type="similarity">
    <text evidence="3 11">Belongs to the long-chain O-acyltransferase family.</text>
</comment>
<comment type="catalytic activity">
    <reaction evidence="10 11">
        <text>an acyl-CoA + a 1,2-diacyl-sn-glycerol = a triacyl-sn-glycerol + CoA</text>
        <dbReference type="Rhea" id="RHEA:10868"/>
        <dbReference type="ChEBI" id="CHEBI:17815"/>
        <dbReference type="ChEBI" id="CHEBI:57287"/>
        <dbReference type="ChEBI" id="CHEBI:58342"/>
        <dbReference type="ChEBI" id="CHEBI:64615"/>
        <dbReference type="EC" id="2.3.1.20"/>
    </reaction>
</comment>
<organism evidence="15 16">
    <name type="scientific">Propioniferax innocua</name>
    <dbReference type="NCBI Taxonomy" id="1753"/>
    <lineage>
        <taxon>Bacteria</taxon>
        <taxon>Bacillati</taxon>
        <taxon>Actinomycetota</taxon>
        <taxon>Actinomycetes</taxon>
        <taxon>Propionibacteriales</taxon>
        <taxon>Propionibacteriaceae</taxon>
        <taxon>Propioniferax</taxon>
    </lineage>
</organism>
<evidence type="ECO:0000256" key="11">
    <source>
        <dbReference type="RuleBase" id="RU361241"/>
    </source>
</evidence>
<comment type="caution">
    <text evidence="15">The sequence shown here is derived from an EMBL/GenBank/DDBJ whole genome shotgun (WGS) entry which is preliminary data.</text>
</comment>
<reference evidence="15 16" key="1">
    <citation type="submission" date="2019-06" db="EMBL/GenBank/DDBJ databases">
        <title>Sequencing the genomes of 1000 actinobacteria strains.</title>
        <authorList>
            <person name="Klenk H.-P."/>
        </authorList>
    </citation>
    <scope>NUCLEOTIDE SEQUENCE [LARGE SCALE GENOMIC DNA]</scope>
    <source>
        <strain evidence="15 16">DSM 8251</strain>
    </source>
</reference>
<dbReference type="GO" id="GO:0071731">
    <property type="term" value="P:response to nitric oxide"/>
    <property type="evidence" value="ECO:0007669"/>
    <property type="project" value="TreeGrafter"/>
</dbReference>
<evidence type="ECO:0000256" key="12">
    <source>
        <dbReference type="SAM" id="MobiDB-lite"/>
    </source>
</evidence>
<keyword evidence="16" id="KW-1185">Reference proteome</keyword>
<proteinExistence type="inferred from homology"/>
<dbReference type="NCBIfam" id="TIGR02946">
    <property type="entry name" value="acyl_WS_DGAT"/>
    <property type="match status" value="1"/>
</dbReference>
<evidence type="ECO:0000256" key="6">
    <source>
        <dbReference type="ARBA" id="ARBA00022679"/>
    </source>
</evidence>
<evidence type="ECO:0000256" key="10">
    <source>
        <dbReference type="ARBA" id="ARBA00048109"/>
    </source>
</evidence>
<feature type="region of interest" description="Disordered" evidence="12">
    <location>
        <begin position="164"/>
        <end position="188"/>
    </location>
</feature>
<dbReference type="InterPro" id="IPR014292">
    <property type="entry name" value="Acyl_transf_WS/DGAT"/>
</dbReference>
<dbReference type="InterPro" id="IPR004255">
    <property type="entry name" value="O-acyltransferase_WSD1_N"/>
</dbReference>
<feature type="domain" description="O-acyltransferase WSD1 C-terminal" evidence="14">
    <location>
        <begin position="332"/>
        <end position="477"/>
    </location>
</feature>
<keyword evidence="8 11" id="KW-0443">Lipid metabolism</keyword>
<comment type="pathway">
    <text evidence="2">Lipid metabolism.</text>
</comment>
<evidence type="ECO:0000256" key="8">
    <source>
        <dbReference type="ARBA" id="ARBA00023098"/>
    </source>
</evidence>